<feature type="transmembrane region" description="Helical" evidence="4">
    <location>
        <begin position="521"/>
        <end position="545"/>
    </location>
</feature>
<keyword evidence="4" id="KW-0472">Membrane</keyword>
<evidence type="ECO:0000256" key="1">
    <source>
        <dbReference type="ARBA" id="ARBA00022441"/>
    </source>
</evidence>
<reference evidence="6 7" key="1">
    <citation type="submission" date="2016-03" db="EMBL/GenBank/DDBJ databases">
        <title>Comparative genomics of Pseudogymnoascus destructans, the fungus causing white-nose syndrome of bats.</title>
        <authorList>
            <person name="Palmer J.M."/>
            <person name="Drees K.P."/>
            <person name="Foster J.T."/>
            <person name="Lindner D.L."/>
        </authorList>
    </citation>
    <scope>NUCLEOTIDE SEQUENCE [LARGE SCALE GENOMIC DNA]</scope>
    <source>
        <strain evidence="6 7">UAMH 10579</strain>
    </source>
</reference>
<dbReference type="PANTHER" id="PTHR46228">
    <property type="entry name" value="KELCH DOMAIN-CONTAINING PROTEIN"/>
    <property type="match status" value="1"/>
</dbReference>
<evidence type="ECO:0000256" key="4">
    <source>
        <dbReference type="SAM" id="Phobius"/>
    </source>
</evidence>
<dbReference type="Proteomes" id="UP000091956">
    <property type="component" value="Unassembled WGS sequence"/>
</dbReference>
<feature type="region of interest" description="Disordered" evidence="3">
    <location>
        <begin position="664"/>
        <end position="790"/>
    </location>
</feature>
<dbReference type="GeneID" id="28840811"/>
<feature type="compositionally biased region" description="Low complexity" evidence="3">
    <location>
        <begin position="665"/>
        <end position="680"/>
    </location>
</feature>
<accession>A0A1B8GGR9</accession>
<feature type="compositionally biased region" description="Polar residues" evidence="3">
    <location>
        <begin position="580"/>
        <end position="590"/>
    </location>
</feature>
<keyword evidence="4" id="KW-0812">Transmembrane</keyword>
<keyword evidence="5" id="KW-0732">Signal</keyword>
<gene>
    <name evidence="6" type="ORF">VE01_07425</name>
</gene>
<feature type="signal peptide" evidence="5">
    <location>
        <begin position="1"/>
        <end position="23"/>
    </location>
</feature>
<feature type="region of interest" description="Disordered" evidence="3">
    <location>
        <begin position="580"/>
        <end position="611"/>
    </location>
</feature>
<proteinExistence type="predicted"/>
<organism evidence="6 7">
    <name type="scientific">Pseudogymnoascus verrucosus</name>
    <dbReference type="NCBI Taxonomy" id="342668"/>
    <lineage>
        <taxon>Eukaryota</taxon>
        <taxon>Fungi</taxon>
        <taxon>Dikarya</taxon>
        <taxon>Ascomycota</taxon>
        <taxon>Pezizomycotina</taxon>
        <taxon>Leotiomycetes</taxon>
        <taxon>Thelebolales</taxon>
        <taxon>Thelebolaceae</taxon>
        <taxon>Pseudogymnoascus</taxon>
    </lineage>
</organism>
<dbReference type="InterPro" id="IPR011043">
    <property type="entry name" value="Gal_Oxase/kelch_b-propeller"/>
</dbReference>
<evidence type="ECO:0000256" key="5">
    <source>
        <dbReference type="SAM" id="SignalP"/>
    </source>
</evidence>
<evidence type="ECO:0008006" key="8">
    <source>
        <dbReference type="Google" id="ProtNLM"/>
    </source>
</evidence>
<feature type="compositionally biased region" description="Gly residues" evidence="3">
    <location>
        <begin position="711"/>
        <end position="722"/>
    </location>
</feature>
<dbReference type="EMBL" id="KV460239">
    <property type="protein sequence ID" value="OBT95014.2"/>
    <property type="molecule type" value="Genomic_DNA"/>
</dbReference>
<evidence type="ECO:0000313" key="7">
    <source>
        <dbReference type="Proteomes" id="UP000091956"/>
    </source>
</evidence>
<dbReference type="SUPFAM" id="SSF50965">
    <property type="entry name" value="Galactose oxidase, central domain"/>
    <property type="match status" value="1"/>
</dbReference>
<keyword evidence="1" id="KW-0880">Kelch repeat</keyword>
<reference evidence="7" key="2">
    <citation type="journal article" date="2018" name="Nat. Commun.">
        <title>Extreme sensitivity to ultraviolet light in the fungal pathogen causing white-nose syndrome of bats.</title>
        <authorList>
            <person name="Palmer J.M."/>
            <person name="Drees K.P."/>
            <person name="Foster J.T."/>
            <person name="Lindner D.L."/>
        </authorList>
    </citation>
    <scope>NUCLEOTIDE SEQUENCE [LARGE SCALE GENOMIC DNA]</scope>
    <source>
        <strain evidence="7">UAMH 10579</strain>
    </source>
</reference>
<keyword evidence="7" id="KW-1185">Reference proteome</keyword>
<dbReference type="STRING" id="342668.A0A1B8GGR9"/>
<sequence length="790" mass="83240">MTTMMASRWPLAVSLSLLPLAWAQSSGWVENQANTTMCIWTLPRVGVIRDTAYIDGGQLYWQPSLKDGSPAELLQDGFDHGLVYTLNFSTPFKTSDNFSEVLTSITSVTGASDDIKPIYVDGALLANDGEFLAYGGLSLATVAVTTPDAGSTFGYQRYWYGGQDKKFEPTFLLNTEITAGITRYVGFGAGVSVPSENMGYYFGGMNSKSHGPVYYPSGNATTDPTTYSRDLISVDMTNQMQEVWKNETIKSIVPGRASPEMVWVPVGKNGLLVVIGGVVDPVFANASSSLTAERMANSQLKSPGFITTVSVYDIESKTWFQQDTTGGPAKTAWTQGCTVVASAPDGSSHNIYYYGGFDGINLRSPFNDEVWILSLPSFTWVKAAVGRSGHGRAGHRCIKPYPDQMIVLGGYPANGGTAQTCVTGGIVQLFNLTSLQWIDSYDPRVWSNYTVPSVVTAAIAGAASTKWNNASLATVFETEYDTSKITPWYPYAYTSTPTNPTNPPVPTTTTVPAPGGGTPKWLAPVLGVVLTLVVLSALAIAFLLYRRRRYLRRRDSVAATSEVNRNRILSWVWGHDPKTGTVTSDETPSTAFDDDSAGVGGGGRHLSTTGTVPSVSVNVVEAGGDMVYELPGTSQAQELSAAREEVGAAGLAYVPIGGGGGLHPSPSVASTASRSSELSADGAGVVSPRGDSPGLTDAGAAFGRESPSIGLGKGELDGGAGAGERRRSGPVTPRTERWGSLGSLGSLGEGGNGEMSATGGLSPDVGSDGAGQGQGRRRKSAFGEMLDEEK</sequence>
<evidence type="ECO:0000313" key="6">
    <source>
        <dbReference type="EMBL" id="OBT95014.2"/>
    </source>
</evidence>
<feature type="chain" id="PRO_5015186835" description="Kelch repeat-containing protein" evidence="5">
    <location>
        <begin position="24"/>
        <end position="790"/>
    </location>
</feature>
<dbReference type="AlphaFoldDB" id="A0A1B8GGR9"/>
<keyword evidence="2" id="KW-0677">Repeat</keyword>
<dbReference type="RefSeq" id="XP_018128747.2">
    <property type="nucleotide sequence ID" value="XM_018276860.2"/>
</dbReference>
<keyword evidence="4" id="KW-1133">Transmembrane helix</keyword>
<dbReference type="PANTHER" id="PTHR46228:SF2">
    <property type="entry name" value="KELCH REPEAT PROTEIN (AFU_ORTHOLOGUE AFUA_4G14350)"/>
    <property type="match status" value="1"/>
</dbReference>
<evidence type="ECO:0000256" key="2">
    <source>
        <dbReference type="ARBA" id="ARBA00022737"/>
    </source>
</evidence>
<name>A0A1B8GGR9_9PEZI</name>
<protein>
    <recommendedName>
        <fullName evidence="8">Kelch repeat-containing protein</fullName>
    </recommendedName>
</protein>
<evidence type="ECO:0000256" key="3">
    <source>
        <dbReference type="SAM" id="MobiDB-lite"/>
    </source>
</evidence>